<dbReference type="PANTHER" id="PTHR43471">
    <property type="entry name" value="ABC TRANSPORTER PERMEASE"/>
    <property type="match status" value="1"/>
</dbReference>
<keyword evidence="3 5" id="KW-1133">Transmembrane helix</keyword>
<feature type="transmembrane region" description="Helical" evidence="5">
    <location>
        <begin position="184"/>
        <end position="206"/>
    </location>
</feature>
<evidence type="ECO:0000256" key="1">
    <source>
        <dbReference type="ARBA" id="ARBA00004141"/>
    </source>
</evidence>
<feature type="transmembrane region" description="Helical" evidence="5">
    <location>
        <begin position="227"/>
        <end position="254"/>
    </location>
</feature>
<feature type="transmembrane region" description="Helical" evidence="5">
    <location>
        <begin position="359"/>
        <end position="381"/>
    </location>
</feature>
<dbReference type="Proteomes" id="UP000182114">
    <property type="component" value="Unassembled WGS sequence"/>
</dbReference>
<keyword evidence="8" id="KW-1185">Reference proteome</keyword>
<evidence type="ECO:0000313" key="8">
    <source>
        <dbReference type="Proteomes" id="UP000182114"/>
    </source>
</evidence>
<evidence type="ECO:0000313" key="7">
    <source>
        <dbReference type="EMBL" id="SDE44264.1"/>
    </source>
</evidence>
<evidence type="ECO:0000256" key="2">
    <source>
        <dbReference type="ARBA" id="ARBA00022692"/>
    </source>
</evidence>
<protein>
    <submittedName>
        <fullName evidence="7">Sodium transport system permease protein</fullName>
    </submittedName>
</protein>
<evidence type="ECO:0000256" key="3">
    <source>
        <dbReference type="ARBA" id="ARBA00022989"/>
    </source>
</evidence>
<dbReference type="EMBL" id="FNBD01000001">
    <property type="protein sequence ID" value="SDE44264.1"/>
    <property type="molecule type" value="Genomic_DNA"/>
</dbReference>
<proteinExistence type="predicted"/>
<keyword evidence="4 5" id="KW-0472">Membrane</keyword>
<dbReference type="AlphaFoldDB" id="A0A1G7CXU3"/>
<dbReference type="Pfam" id="PF12698">
    <property type="entry name" value="ABC2_membrane_3"/>
    <property type="match status" value="1"/>
</dbReference>
<sequence>MNDLFIIIKKELTELLRDKKTIINSIVLPTVLIPILIFGAMKVTEMIEKQQQEKTVKIGLVNAPAEFSALIATDTLNKVTTYEKVEDFKALIADETIQSAIVFPADWNSQMEQLSTGEVQIFRNGSKENVNKRVTKLIETYNTRLKEERIAILNIPTQKMTPFTENYVEVGEQKEVIGKRIGGFIPYLFILTMWGGCLLAAVDLVTGEKERKTIETTLSLPISKFKVLLGKAIVASLLGFIPALLNLIGLIVGLKLFDGIPDSFKSVISEMLNFQSITLILLLLIPFALFLSGFIIALVAGATSFKEAQSKASPIIMLIIIPLVMAMMPGIELNWTTVLIPVLNIGLGVKEIMAGTIDMVQYSVILISLIAFAIGAVYFSYKKFSDENAILK</sequence>
<dbReference type="InterPro" id="IPR013525">
    <property type="entry name" value="ABC2_TM"/>
</dbReference>
<keyword evidence="2 5" id="KW-0812">Transmembrane</keyword>
<dbReference type="GO" id="GO:0016020">
    <property type="term" value="C:membrane"/>
    <property type="evidence" value="ECO:0007669"/>
    <property type="project" value="UniProtKB-SubCell"/>
</dbReference>
<dbReference type="RefSeq" id="WP_074537129.1">
    <property type="nucleotide sequence ID" value="NZ_FNBD01000001.1"/>
</dbReference>
<evidence type="ECO:0000256" key="5">
    <source>
        <dbReference type="SAM" id="Phobius"/>
    </source>
</evidence>
<feature type="transmembrane region" description="Helical" evidence="5">
    <location>
        <begin position="274"/>
        <end position="300"/>
    </location>
</feature>
<name>A0A1G7CXU3_9FLAO</name>
<accession>A0A1G7CXU3</accession>
<evidence type="ECO:0000256" key="4">
    <source>
        <dbReference type="ARBA" id="ARBA00023136"/>
    </source>
</evidence>
<dbReference type="eggNOG" id="COG1668">
    <property type="taxonomic scope" value="Bacteria"/>
</dbReference>
<feature type="domain" description="ABC-2 type transporter transmembrane" evidence="6">
    <location>
        <begin position="19"/>
        <end position="378"/>
    </location>
</feature>
<dbReference type="GO" id="GO:0140359">
    <property type="term" value="F:ABC-type transporter activity"/>
    <property type="evidence" value="ECO:0007669"/>
    <property type="project" value="InterPro"/>
</dbReference>
<feature type="transmembrane region" description="Helical" evidence="5">
    <location>
        <begin position="312"/>
        <end position="331"/>
    </location>
</feature>
<evidence type="ECO:0000259" key="6">
    <source>
        <dbReference type="Pfam" id="PF12698"/>
    </source>
</evidence>
<feature type="transmembrane region" description="Helical" evidence="5">
    <location>
        <begin position="21"/>
        <end position="41"/>
    </location>
</feature>
<reference evidence="8" key="1">
    <citation type="submission" date="2016-10" db="EMBL/GenBank/DDBJ databases">
        <authorList>
            <person name="Varghese N."/>
            <person name="Submissions S."/>
        </authorList>
    </citation>
    <scope>NUCLEOTIDE SEQUENCE [LARGE SCALE GENOMIC DNA]</scope>
    <source>
        <strain evidence="8">DSM 24729</strain>
    </source>
</reference>
<organism evidence="7 8">
    <name type="scientific">Cellulophaga baltica</name>
    <dbReference type="NCBI Taxonomy" id="76594"/>
    <lineage>
        <taxon>Bacteria</taxon>
        <taxon>Pseudomonadati</taxon>
        <taxon>Bacteroidota</taxon>
        <taxon>Flavobacteriia</taxon>
        <taxon>Flavobacteriales</taxon>
        <taxon>Flavobacteriaceae</taxon>
        <taxon>Cellulophaga</taxon>
    </lineage>
</organism>
<comment type="subcellular location">
    <subcellularLocation>
        <location evidence="1">Membrane</location>
        <topology evidence="1">Multi-pass membrane protein</topology>
    </subcellularLocation>
</comment>
<dbReference type="PANTHER" id="PTHR43471:SF3">
    <property type="entry name" value="ABC TRANSPORTER PERMEASE PROTEIN NATB"/>
    <property type="match status" value="1"/>
</dbReference>
<gene>
    <name evidence="7" type="ORF">SAMN04487992_101217</name>
</gene>